<dbReference type="NCBIfam" id="TIGR01128">
    <property type="entry name" value="holA"/>
    <property type="match status" value="1"/>
</dbReference>
<dbReference type="SUPFAM" id="SSF52540">
    <property type="entry name" value="P-loop containing nucleoside triphosphate hydrolases"/>
    <property type="match status" value="1"/>
</dbReference>
<dbReference type="PANTHER" id="PTHR34388:SF1">
    <property type="entry name" value="DNA POLYMERASE III SUBUNIT DELTA"/>
    <property type="match status" value="1"/>
</dbReference>
<organism evidence="9 10">
    <name type="scientific">Thermacetogenium phaeum</name>
    <dbReference type="NCBI Taxonomy" id="85874"/>
    <lineage>
        <taxon>Bacteria</taxon>
        <taxon>Bacillati</taxon>
        <taxon>Bacillota</taxon>
        <taxon>Clostridia</taxon>
        <taxon>Thermoanaerobacterales</taxon>
        <taxon>Thermoanaerobacteraceae</taxon>
        <taxon>Thermacetogenium</taxon>
    </lineage>
</organism>
<dbReference type="GO" id="GO:0003887">
    <property type="term" value="F:DNA-directed DNA polymerase activity"/>
    <property type="evidence" value="ECO:0007669"/>
    <property type="project" value="UniProtKB-KW"/>
</dbReference>
<name>A0A117LBU2_9THEO</name>
<dbReference type="Gene3D" id="1.10.8.60">
    <property type="match status" value="1"/>
</dbReference>
<dbReference type="Gene3D" id="1.20.272.10">
    <property type="match status" value="1"/>
</dbReference>
<dbReference type="GO" id="GO:0003677">
    <property type="term" value="F:DNA binding"/>
    <property type="evidence" value="ECO:0007669"/>
    <property type="project" value="InterPro"/>
</dbReference>
<dbReference type="SUPFAM" id="SSF48019">
    <property type="entry name" value="post-AAA+ oligomerization domain-like"/>
    <property type="match status" value="1"/>
</dbReference>
<dbReference type="Proteomes" id="UP000053326">
    <property type="component" value="Unassembled WGS sequence"/>
</dbReference>
<evidence type="ECO:0000256" key="1">
    <source>
        <dbReference type="ARBA" id="ARBA00012417"/>
    </source>
</evidence>
<dbReference type="EC" id="2.7.7.7" evidence="1"/>
<feature type="domain" description="DNA polymerase III delta subunit-like C-terminal" evidence="8">
    <location>
        <begin position="206"/>
        <end position="323"/>
    </location>
</feature>
<dbReference type="AlphaFoldDB" id="A0A117LBU2"/>
<evidence type="ECO:0000256" key="6">
    <source>
        <dbReference type="ARBA" id="ARBA00034754"/>
    </source>
</evidence>
<sequence length="326" mass="36566">MPVFSYYQARKALQEGKIPPFMFLHGEEWFLARELIRLARRKLEECWGSVEYLEWDEDSPAGDVGISLTALPLVGGGRMVVVDSPSPAALESYQGIKNPRLLAVFIFRHGLKKDDGLVHRLAESGWVVECAPLKGRELERWMQAEAESRQKRLTRTAAEYLRFSCGDNPALIRHELEKVSLYLGPRVREISTAALQQVGSRSIGRSIFDLVDAVAARKRGAAGEIMRDLIGQGESPVRLLALLSRHFLQLLEAAWLLKEGVSPAALAEVMRVHPYAGKKLQQQVRFFTLPELEKALDSFLEIDRAVKQGQGEPVLLLESLLAEICR</sequence>
<keyword evidence="5" id="KW-0239">DNA-directed DNA polymerase</keyword>
<dbReference type="Gene3D" id="3.40.50.300">
    <property type="entry name" value="P-loop containing nucleotide triphosphate hydrolases"/>
    <property type="match status" value="1"/>
</dbReference>
<dbReference type="GO" id="GO:0006261">
    <property type="term" value="P:DNA-templated DNA replication"/>
    <property type="evidence" value="ECO:0007669"/>
    <property type="project" value="TreeGrafter"/>
</dbReference>
<reference evidence="10" key="1">
    <citation type="journal article" date="2015" name="MBio">
        <title>Genome-Resolved Metagenomic Analysis Reveals Roles for Candidate Phyla and Other Microbial Community Members in Biogeochemical Transformations in Oil Reservoirs.</title>
        <authorList>
            <person name="Hu P."/>
            <person name="Tom L."/>
            <person name="Singh A."/>
            <person name="Thomas B.C."/>
            <person name="Baker B.J."/>
            <person name="Piceno Y.M."/>
            <person name="Andersen G.L."/>
            <person name="Banfield J.F."/>
        </authorList>
    </citation>
    <scope>NUCLEOTIDE SEQUENCE [LARGE SCALE GENOMIC DNA]</scope>
</reference>
<dbReference type="EMBL" id="LGFO01000005">
    <property type="protein sequence ID" value="KUK37191.1"/>
    <property type="molecule type" value="Genomic_DNA"/>
</dbReference>
<evidence type="ECO:0000256" key="7">
    <source>
        <dbReference type="ARBA" id="ARBA00049244"/>
    </source>
</evidence>
<protein>
    <recommendedName>
        <fullName evidence="1">DNA-directed DNA polymerase</fullName>
        <ecNumber evidence="1">2.7.7.7</ecNumber>
    </recommendedName>
</protein>
<dbReference type="PANTHER" id="PTHR34388">
    <property type="entry name" value="DNA POLYMERASE III SUBUNIT DELTA"/>
    <property type="match status" value="1"/>
</dbReference>
<gene>
    <name evidence="9" type="ORF">XD66_0088</name>
</gene>
<comment type="similarity">
    <text evidence="6">Belongs to the DNA polymerase HolA subunit family.</text>
</comment>
<dbReference type="InterPro" id="IPR027417">
    <property type="entry name" value="P-loop_NTPase"/>
</dbReference>
<dbReference type="GO" id="GO:0009360">
    <property type="term" value="C:DNA polymerase III complex"/>
    <property type="evidence" value="ECO:0007669"/>
    <property type="project" value="TreeGrafter"/>
</dbReference>
<comment type="catalytic activity">
    <reaction evidence="7">
        <text>DNA(n) + a 2'-deoxyribonucleoside 5'-triphosphate = DNA(n+1) + diphosphate</text>
        <dbReference type="Rhea" id="RHEA:22508"/>
        <dbReference type="Rhea" id="RHEA-COMP:17339"/>
        <dbReference type="Rhea" id="RHEA-COMP:17340"/>
        <dbReference type="ChEBI" id="CHEBI:33019"/>
        <dbReference type="ChEBI" id="CHEBI:61560"/>
        <dbReference type="ChEBI" id="CHEBI:173112"/>
        <dbReference type="EC" id="2.7.7.7"/>
    </reaction>
</comment>
<accession>A0A117LBU2</accession>
<keyword evidence="4" id="KW-0235">DNA replication</keyword>
<evidence type="ECO:0000256" key="4">
    <source>
        <dbReference type="ARBA" id="ARBA00022705"/>
    </source>
</evidence>
<comment type="caution">
    <text evidence="9">The sequence shown here is derived from an EMBL/GenBank/DDBJ whole genome shotgun (WGS) entry which is preliminary data.</text>
</comment>
<proteinExistence type="inferred from homology"/>
<evidence type="ECO:0000313" key="9">
    <source>
        <dbReference type="EMBL" id="KUK37191.1"/>
    </source>
</evidence>
<keyword evidence="3" id="KW-0548">Nucleotidyltransferase</keyword>
<evidence type="ECO:0000256" key="2">
    <source>
        <dbReference type="ARBA" id="ARBA00022679"/>
    </source>
</evidence>
<evidence type="ECO:0000256" key="3">
    <source>
        <dbReference type="ARBA" id="ARBA00022695"/>
    </source>
</evidence>
<evidence type="ECO:0000256" key="5">
    <source>
        <dbReference type="ARBA" id="ARBA00022932"/>
    </source>
</evidence>
<dbReference type="InterPro" id="IPR008921">
    <property type="entry name" value="DNA_pol3_clamp-load_cplx_C"/>
</dbReference>
<keyword evidence="2" id="KW-0808">Transferase</keyword>
<dbReference type="InterPro" id="IPR005790">
    <property type="entry name" value="DNA_polIII_delta"/>
</dbReference>
<dbReference type="InterPro" id="IPR048466">
    <property type="entry name" value="DNA_pol3_delta-like_C"/>
</dbReference>
<dbReference type="Pfam" id="PF21694">
    <property type="entry name" value="DNA_pol3_delta_C"/>
    <property type="match status" value="1"/>
</dbReference>
<evidence type="ECO:0000313" key="10">
    <source>
        <dbReference type="Proteomes" id="UP000053326"/>
    </source>
</evidence>
<evidence type="ECO:0000259" key="8">
    <source>
        <dbReference type="Pfam" id="PF21694"/>
    </source>
</evidence>